<keyword evidence="4 10" id="KW-1003">Cell membrane</keyword>
<dbReference type="InterPro" id="IPR022357">
    <property type="entry name" value="MIP_CS"/>
</dbReference>
<dbReference type="PANTHER" id="PTHR19139">
    <property type="entry name" value="AQUAPORIN TRANSPORTER"/>
    <property type="match status" value="1"/>
</dbReference>
<feature type="transmembrane region" description="Helical" evidence="10">
    <location>
        <begin position="129"/>
        <end position="149"/>
    </location>
</feature>
<evidence type="ECO:0000256" key="7">
    <source>
        <dbReference type="ARBA" id="ARBA00022737"/>
    </source>
</evidence>
<dbReference type="Pfam" id="PF00230">
    <property type="entry name" value="MIP"/>
    <property type="match status" value="1"/>
</dbReference>
<comment type="function">
    <text evidence="10">Channel that permits osmotically driven movement of water in both directions. It is involved in the osmoregulation and in the maintenance of cell turgor during volume expansion in rapidly growing cells. It mediates rapid entry or exit of water in response to abrupt changes in osmolarity.</text>
</comment>
<keyword evidence="12" id="KW-1185">Reference proteome</keyword>
<evidence type="ECO:0000256" key="9">
    <source>
        <dbReference type="ARBA" id="ARBA00023136"/>
    </source>
</evidence>
<dbReference type="InterPro" id="IPR023743">
    <property type="entry name" value="Aquaporin_Z"/>
</dbReference>
<accession>A0ABS2KBW2</accession>
<evidence type="ECO:0000256" key="6">
    <source>
        <dbReference type="ARBA" id="ARBA00022692"/>
    </source>
</evidence>
<comment type="subcellular location">
    <subcellularLocation>
        <location evidence="1 10">Cell membrane</location>
        <topology evidence="1 10">Multi-pass membrane protein</topology>
    </subcellularLocation>
</comment>
<dbReference type="PRINTS" id="PR00783">
    <property type="entry name" value="MINTRINSICP"/>
</dbReference>
<feature type="site" description="Selectivity filter" evidence="10">
    <location>
        <position position="189"/>
    </location>
</feature>
<evidence type="ECO:0000313" key="12">
    <source>
        <dbReference type="Proteomes" id="UP001430193"/>
    </source>
</evidence>
<feature type="site" description="Involved in tetramerization or stability of the tetramer" evidence="10">
    <location>
        <position position="20"/>
    </location>
</feature>
<comment type="similarity">
    <text evidence="2 10">Belongs to the MIP/aquaporin (TC 1.A.8) family.</text>
</comment>
<evidence type="ECO:0000256" key="10">
    <source>
        <dbReference type="HAMAP-Rule" id="MF_01146"/>
    </source>
</evidence>
<dbReference type="InterPro" id="IPR023271">
    <property type="entry name" value="Aquaporin-like"/>
</dbReference>
<keyword evidence="7 10" id="KW-0677">Repeat</keyword>
<comment type="subunit">
    <text evidence="10">Homotetramer.</text>
</comment>
<protein>
    <recommendedName>
        <fullName evidence="10">Aquaporin Z</fullName>
    </recommendedName>
</protein>
<feature type="transmembrane region" description="Helical" evidence="10">
    <location>
        <begin position="200"/>
        <end position="223"/>
    </location>
</feature>
<dbReference type="RefSeq" id="WP_204630039.1">
    <property type="nucleotide sequence ID" value="NZ_BSOC01000009.1"/>
</dbReference>
<evidence type="ECO:0000256" key="1">
    <source>
        <dbReference type="ARBA" id="ARBA00004651"/>
    </source>
</evidence>
<name>A0ABS2KBW2_9GAMM</name>
<dbReference type="Gene3D" id="1.20.1080.10">
    <property type="entry name" value="Glycerol uptake facilitator protein"/>
    <property type="match status" value="1"/>
</dbReference>
<dbReference type="EMBL" id="JADIKF010000033">
    <property type="protein sequence ID" value="MBM7128419.1"/>
    <property type="molecule type" value="Genomic_DNA"/>
</dbReference>
<dbReference type="PROSITE" id="PS51257">
    <property type="entry name" value="PROKAR_LIPOPROTEIN"/>
    <property type="match status" value="1"/>
</dbReference>
<feature type="site" description="Selectivity filter" evidence="10">
    <location>
        <position position="174"/>
    </location>
</feature>
<dbReference type="InterPro" id="IPR000425">
    <property type="entry name" value="MIP"/>
</dbReference>
<evidence type="ECO:0000256" key="4">
    <source>
        <dbReference type="ARBA" id="ARBA00022475"/>
    </source>
</evidence>
<dbReference type="NCBIfam" id="TIGR00861">
    <property type="entry name" value="MIP"/>
    <property type="match status" value="1"/>
</dbReference>
<comment type="caution">
    <text evidence="10">Lacks conserved residue(s) required for the propagation of feature annotation.</text>
</comment>
<evidence type="ECO:0000256" key="5">
    <source>
        <dbReference type="ARBA" id="ARBA00022519"/>
    </source>
</evidence>
<feature type="short sequence motif" description="NPA 2" evidence="10">
    <location>
        <begin position="186"/>
        <end position="188"/>
    </location>
</feature>
<organism evidence="11 12">
    <name type="scientific">Dyella mobilis</name>
    <dbReference type="NCBI Taxonomy" id="1849582"/>
    <lineage>
        <taxon>Bacteria</taxon>
        <taxon>Pseudomonadati</taxon>
        <taxon>Pseudomonadota</taxon>
        <taxon>Gammaproteobacteria</taxon>
        <taxon>Lysobacterales</taxon>
        <taxon>Rhodanobacteraceae</taxon>
        <taxon>Dyella</taxon>
    </lineage>
</organism>
<keyword evidence="9 10" id="KW-0472">Membrane</keyword>
<evidence type="ECO:0000313" key="11">
    <source>
        <dbReference type="EMBL" id="MBM7128419.1"/>
    </source>
</evidence>
<feature type="transmembrane region" description="Helical" evidence="10">
    <location>
        <begin position="36"/>
        <end position="60"/>
    </location>
</feature>
<keyword evidence="8 10" id="KW-1133">Transmembrane helix</keyword>
<feature type="short sequence motif" description="NPA 1" evidence="10">
    <location>
        <begin position="63"/>
        <end position="65"/>
    </location>
</feature>
<feature type="transmembrane region" description="Helical" evidence="10">
    <location>
        <begin position="81"/>
        <end position="103"/>
    </location>
</feature>
<dbReference type="CDD" id="cd00333">
    <property type="entry name" value="MIP"/>
    <property type="match status" value="1"/>
</dbReference>
<feature type="site" description="Selectivity filter" evidence="10">
    <location>
        <position position="183"/>
    </location>
</feature>
<dbReference type="SUPFAM" id="SSF81338">
    <property type="entry name" value="Aquaporin-like"/>
    <property type="match status" value="1"/>
</dbReference>
<reference evidence="11" key="1">
    <citation type="submission" date="2020-10" db="EMBL/GenBank/DDBJ databases">
        <title>Phylogeny of dyella-like bacteria.</title>
        <authorList>
            <person name="Fu J."/>
        </authorList>
    </citation>
    <scope>NUCLEOTIDE SEQUENCE</scope>
    <source>
        <strain evidence="11">DHON07</strain>
    </source>
</reference>
<evidence type="ECO:0000256" key="8">
    <source>
        <dbReference type="ARBA" id="ARBA00022989"/>
    </source>
</evidence>
<sequence>MSKRLSAEFFGTFWLVLGGCGAAVFSAAYPGLGIGFLGVALAFGLTVVTMAYACAGISGAHFNPAITVGLFFGGRFSGKDVIPYIVSQVLGAVAAAAVIYVIASGKPGFDATASGFASNGYGEHSPGGYSLLACMVCEFVLTAMFLIVIHGATDRRAPAGFGPLAIGLTLTVIHLISIPVTNTSVNPARSTGVALFQGTWAVHQLWMFWLVPLLGGAVGGLLFRSLLAENTPQVGSALPEPAAG</sequence>
<comment type="catalytic activity">
    <reaction evidence="10">
        <text>H2O(in) = H2O(out)</text>
        <dbReference type="Rhea" id="RHEA:29667"/>
        <dbReference type="ChEBI" id="CHEBI:15377"/>
    </reaction>
</comment>
<proteinExistence type="inferred from homology"/>
<dbReference type="Proteomes" id="UP001430193">
    <property type="component" value="Unassembled WGS sequence"/>
</dbReference>
<dbReference type="PANTHER" id="PTHR19139:SF199">
    <property type="entry name" value="MIP17260P"/>
    <property type="match status" value="1"/>
</dbReference>
<evidence type="ECO:0000256" key="3">
    <source>
        <dbReference type="ARBA" id="ARBA00022448"/>
    </source>
</evidence>
<dbReference type="HAMAP" id="MF_01146">
    <property type="entry name" value="Aquaporin_Z"/>
    <property type="match status" value="1"/>
</dbReference>
<dbReference type="NCBIfam" id="NF003838">
    <property type="entry name" value="PRK05420.1"/>
    <property type="match status" value="1"/>
</dbReference>
<feature type="site" description="Selectivity filter" evidence="10">
    <location>
        <position position="43"/>
    </location>
</feature>
<keyword evidence="3 10" id="KW-0813">Transport</keyword>
<gene>
    <name evidence="10 11" type="primary">aqpZ</name>
    <name evidence="11" type="ORF">ISS99_02700</name>
</gene>
<comment type="domain">
    <text evidence="10">Aquaporins contain two tandem repeats each containing three membrane-spanning domains and a pore-forming loop with the signature motif Asn-Pro-Ala (NPA).</text>
</comment>
<keyword evidence="6 10" id="KW-0812">Transmembrane</keyword>
<evidence type="ECO:0000256" key="2">
    <source>
        <dbReference type="ARBA" id="ARBA00006175"/>
    </source>
</evidence>
<keyword evidence="5" id="KW-0997">Cell inner membrane</keyword>
<dbReference type="InterPro" id="IPR034294">
    <property type="entry name" value="Aquaporin_transptr"/>
</dbReference>
<dbReference type="PROSITE" id="PS00221">
    <property type="entry name" value="MIP"/>
    <property type="match status" value="1"/>
</dbReference>
<comment type="caution">
    <text evidence="11">The sequence shown here is derived from an EMBL/GenBank/DDBJ whole genome shotgun (WGS) entry which is preliminary data.</text>
</comment>
<feature type="transmembrane region" description="Helical" evidence="10">
    <location>
        <begin position="161"/>
        <end position="180"/>
    </location>
</feature>